<dbReference type="InterPro" id="IPR012337">
    <property type="entry name" value="RNaseH-like_sf"/>
</dbReference>
<keyword evidence="4" id="KW-1185">Reference proteome</keyword>
<dbReference type="InterPro" id="IPR050951">
    <property type="entry name" value="Retrovirus_Pol_polyprotein"/>
</dbReference>
<dbReference type="InterPro" id="IPR001584">
    <property type="entry name" value="Integrase_cat-core"/>
</dbReference>
<sequence length="339" mass="38408">MDLIVSLPMSELYNAILVVIYRLSKYVQFIPTTFSLSAADFAKLFTNKIICRFDVPDSIISDHDPRWTHNFWKAMSMRLGLTMHLSSSHHPQHDGQTEITNRTLKIALHAYVAQDKTSWASWLPVLEFAHNTAVSLTTGYSPAFLLYGFQLGDIIDTIIPMDQCCVSRVSIAGDFLLSLDSHRAAARDAMAHAQHNQAQQFNKGHRLLEFNEGDLVLVNPHSLEWKESKGEGAKLVQRLIGPFEVQQQINANVYCLHMGDNFPSSTVFNVQHLQPYRASPVEFGKRITLPDTRADKPPSEEFEVEKIVAHRKNPRSGCLEFLVCQTGYSPLYDIWSHQP</sequence>
<dbReference type="PANTHER" id="PTHR37984">
    <property type="entry name" value="PROTEIN CBG26694"/>
    <property type="match status" value="1"/>
</dbReference>
<proteinExistence type="predicted"/>
<evidence type="ECO:0000313" key="4">
    <source>
        <dbReference type="Proteomes" id="UP000298061"/>
    </source>
</evidence>
<dbReference type="InterPro" id="IPR016197">
    <property type="entry name" value="Chromo-like_dom_sf"/>
</dbReference>
<organism evidence="3 4">
    <name type="scientific">Hericium alpestre</name>
    <dbReference type="NCBI Taxonomy" id="135208"/>
    <lineage>
        <taxon>Eukaryota</taxon>
        <taxon>Fungi</taxon>
        <taxon>Dikarya</taxon>
        <taxon>Basidiomycota</taxon>
        <taxon>Agaricomycotina</taxon>
        <taxon>Agaricomycetes</taxon>
        <taxon>Russulales</taxon>
        <taxon>Hericiaceae</taxon>
        <taxon>Hericium</taxon>
    </lineage>
</organism>
<feature type="domain" description="Integrase catalytic" evidence="2">
    <location>
        <begin position="1"/>
        <end position="150"/>
    </location>
</feature>
<name>A0A4Y9ZLA7_9AGAM</name>
<protein>
    <recommendedName>
        <fullName evidence="2">Integrase catalytic domain-containing protein</fullName>
    </recommendedName>
</protein>
<dbReference type="Pfam" id="PF24626">
    <property type="entry name" value="SH3_Tf2-1"/>
    <property type="match status" value="1"/>
</dbReference>
<dbReference type="SUPFAM" id="SSF53098">
    <property type="entry name" value="Ribonuclease H-like"/>
    <property type="match status" value="1"/>
</dbReference>
<dbReference type="OrthoDB" id="3233705at2759"/>
<dbReference type="Gene3D" id="3.30.420.10">
    <property type="entry name" value="Ribonuclease H-like superfamily/Ribonuclease H"/>
    <property type="match status" value="1"/>
</dbReference>
<reference evidence="3 4" key="1">
    <citation type="submission" date="2019-02" db="EMBL/GenBank/DDBJ databases">
        <title>Genome sequencing of the rare red list fungi Hericium alpestre (H. flagellum).</title>
        <authorList>
            <person name="Buettner E."/>
            <person name="Kellner H."/>
        </authorList>
    </citation>
    <scope>NUCLEOTIDE SEQUENCE [LARGE SCALE GENOMIC DNA]</scope>
    <source>
        <strain evidence="3 4">DSM 108284</strain>
    </source>
</reference>
<dbReference type="Gene3D" id="2.40.50.40">
    <property type="match status" value="1"/>
</dbReference>
<dbReference type="InterPro" id="IPR036397">
    <property type="entry name" value="RNaseH_sf"/>
</dbReference>
<dbReference type="GO" id="GO:0005634">
    <property type="term" value="C:nucleus"/>
    <property type="evidence" value="ECO:0007669"/>
    <property type="project" value="UniProtKB-ARBA"/>
</dbReference>
<dbReference type="AlphaFoldDB" id="A0A4Y9ZLA7"/>
<dbReference type="CDD" id="cd00024">
    <property type="entry name" value="CD_CSD"/>
    <property type="match status" value="1"/>
</dbReference>
<accession>A0A4Y9ZLA7</accession>
<dbReference type="GO" id="GO:0003723">
    <property type="term" value="F:RNA binding"/>
    <property type="evidence" value="ECO:0007669"/>
    <property type="project" value="UniProtKB-KW"/>
</dbReference>
<dbReference type="GO" id="GO:0015074">
    <property type="term" value="P:DNA integration"/>
    <property type="evidence" value="ECO:0007669"/>
    <property type="project" value="InterPro"/>
</dbReference>
<dbReference type="SUPFAM" id="SSF54160">
    <property type="entry name" value="Chromo domain-like"/>
    <property type="match status" value="1"/>
</dbReference>
<dbReference type="EMBL" id="SFCI01002155">
    <property type="protein sequence ID" value="TFY74318.1"/>
    <property type="molecule type" value="Genomic_DNA"/>
</dbReference>
<dbReference type="PROSITE" id="PS50994">
    <property type="entry name" value="INTEGRASE"/>
    <property type="match status" value="1"/>
</dbReference>
<dbReference type="Proteomes" id="UP000298061">
    <property type="component" value="Unassembled WGS sequence"/>
</dbReference>
<evidence type="ECO:0000256" key="1">
    <source>
        <dbReference type="ARBA" id="ARBA00022884"/>
    </source>
</evidence>
<gene>
    <name evidence="3" type="ORF">EWM64_g9695</name>
</gene>
<dbReference type="STRING" id="135208.A0A4Y9ZLA7"/>
<keyword evidence="1" id="KW-0694">RNA-binding</keyword>
<dbReference type="InterPro" id="IPR056924">
    <property type="entry name" value="SH3_Tf2-1"/>
</dbReference>
<comment type="caution">
    <text evidence="3">The sequence shown here is derived from an EMBL/GenBank/DDBJ whole genome shotgun (WGS) entry which is preliminary data.</text>
</comment>
<evidence type="ECO:0000313" key="3">
    <source>
        <dbReference type="EMBL" id="TFY74318.1"/>
    </source>
</evidence>
<evidence type="ECO:0000259" key="2">
    <source>
        <dbReference type="PROSITE" id="PS50994"/>
    </source>
</evidence>
<dbReference type="PANTHER" id="PTHR37984:SF5">
    <property type="entry name" value="PROTEIN NYNRIN-LIKE"/>
    <property type="match status" value="1"/>
</dbReference>